<dbReference type="Proteomes" id="UP001320706">
    <property type="component" value="Unassembled WGS sequence"/>
</dbReference>
<name>A0ACC3SI13_9PEZI</name>
<keyword evidence="2" id="KW-1185">Reference proteome</keyword>
<proteinExistence type="predicted"/>
<reference evidence="1" key="1">
    <citation type="submission" date="2024-02" db="EMBL/GenBank/DDBJ databases">
        <title>Metagenome Assembled Genome of Zalaria obscura JY119.</title>
        <authorList>
            <person name="Vighnesh L."/>
            <person name="Jagadeeshwari U."/>
            <person name="Venkata Ramana C."/>
            <person name="Sasikala C."/>
        </authorList>
    </citation>
    <scope>NUCLEOTIDE SEQUENCE</scope>
    <source>
        <strain evidence="1">JY119</strain>
    </source>
</reference>
<accession>A0ACC3SI13</accession>
<sequence length="289" mass="31441">MASRILFSPFTHRVGLIAGLGLGSAALFPSLLSPYHKSRLLYCDSSVGPKDWSLSQYQHDARTPIVKNGKLNSGAIKQLSSGSICGLIGGLAVSAFSKPLALLLGLLIFGVQALESRGIHLIPYGKLQQYFTSIDLRSAIQDNAAFKLSFGATRLPFDSVFKASLGLAFTPKLVCAAYELVVVRVLIIHLTLGPSLVYPKQKDKIENSTGISSALSWRELSASMDEGQYKHFVFDSGESPIMLACSTNQMKAGRVMISPFHTKLHRSDSEGWRYQLHTLELCLVAPTPL</sequence>
<evidence type="ECO:0000313" key="1">
    <source>
        <dbReference type="EMBL" id="KAK8213191.1"/>
    </source>
</evidence>
<comment type="caution">
    <text evidence="1">The sequence shown here is derived from an EMBL/GenBank/DDBJ whole genome shotgun (WGS) entry which is preliminary data.</text>
</comment>
<evidence type="ECO:0000313" key="2">
    <source>
        <dbReference type="Proteomes" id="UP001320706"/>
    </source>
</evidence>
<dbReference type="EMBL" id="JAMKPW020000011">
    <property type="protein sequence ID" value="KAK8213191.1"/>
    <property type="molecule type" value="Genomic_DNA"/>
</dbReference>
<organism evidence="1 2">
    <name type="scientific">Zalaria obscura</name>
    <dbReference type="NCBI Taxonomy" id="2024903"/>
    <lineage>
        <taxon>Eukaryota</taxon>
        <taxon>Fungi</taxon>
        <taxon>Dikarya</taxon>
        <taxon>Ascomycota</taxon>
        <taxon>Pezizomycotina</taxon>
        <taxon>Dothideomycetes</taxon>
        <taxon>Dothideomycetidae</taxon>
        <taxon>Dothideales</taxon>
        <taxon>Zalariaceae</taxon>
        <taxon>Zalaria</taxon>
    </lineage>
</organism>
<gene>
    <name evidence="1" type="ORF">M8818_002489</name>
</gene>
<protein>
    <submittedName>
        <fullName evidence="1">Uncharacterized protein</fullName>
    </submittedName>
</protein>